<evidence type="ECO:0000313" key="1">
    <source>
        <dbReference type="EMBL" id="BBO78160.1"/>
    </source>
</evidence>
<name>A0A5K7ZBI5_9BACT</name>
<evidence type="ECO:0000313" key="2">
    <source>
        <dbReference type="Proteomes" id="UP000427769"/>
    </source>
</evidence>
<protein>
    <submittedName>
        <fullName evidence="1">Uncharacterized protein</fullName>
    </submittedName>
</protein>
<gene>
    <name evidence="1" type="ORF">DSCW_55770</name>
</gene>
<dbReference type="EMBL" id="AP021875">
    <property type="protein sequence ID" value="BBO78160.1"/>
    <property type="molecule type" value="Genomic_DNA"/>
</dbReference>
<proteinExistence type="predicted"/>
<dbReference type="RefSeq" id="WP_155306822.1">
    <property type="nucleotide sequence ID" value="NZ_AP021875.1"/>
</dbReference>
<dbReference type="OrthoDB" id="5422708at2"/>
<dbReference type="KEGG" id="dwd:DSCW_55770"/>
<accession>A0A5K7ZBI5</accession>
<dbReference type="Proteomes" id="UP000427769">
    <property type="component" value="Chromosome"/>
</dbReference>
<sequence>MEICKNKKTGQSFVHLDEDENGQALMITPQGIVKALEYDLFTEPVEIEDDQAVNDEKINATQYDVYNRYCQA</sequence>
<reference evidence="1 2" key="1">
    <citation type="submission" date="2019-11" db="EMBL/GenBank/DDBJ databases">
        <title>Comparative genomics of hydrocarbon-degrading Desulfosarcina strains.</title>
        <authorList>
            <person name="Watanabe M."/>
            <person name="Kojima H."/>
            <person name="Fukui M."/>
        </authorList>
    </citation>
    <scope>NUCLEOTIDE SEQUENCE [LARGE SCALE GENOMIC DNA]</scope>
    <source>
        <strain evidence="1 2">PP31</strain>
    </source>
</reference>
<dbReference type="AlphaFoldDB" id="A0A5K7ZBI5"/>
<keyword evidence="2" id="KW-1185">Reference proteome</keyword>
<organism evidence="1 2">
    <name type="scientific">Desulfosarcina widdelii</name>
    <dbReference type="NCBI Taxonomy" id="947919"/>
    <lineage>
        <taxon>Bacteria</taxon>
        <taxon>Pseudomonadati</taxon>
        <taxon>Thermodesulfobacteriota</taxon>
        <taxon>Desulfobacteria</taxon>
        <taxon>Desulfobacterales</taxon>
        <taxon>Desulfosarcinaceae</taxon>
        <taxon>Desulfosarcina</taxon>
    </lineage>
</organism>